<keyword evidence="3" id="KW-1185">Reference proteome</keyword>
<sequence>MKLEEFVEVYASLANSQYFKSKNIEDVDQLILSCRLPLEKQLMELKQLVSTSAATLDQLCFERQQLRVECDQLEQTMRTMESERTQRLTERENAIRQQNDRFAVLRTKCSMYEELTDTRFMTNDGSTVAFISNPDGVIQHRIAVTNHLADENSKYTTRELDEINALWARLKVPDRSIEFLADPSTWDVDSKDTSDLTKTSRRTVLQSLNNVP</sequence>
<evidence type="ECO:0000313" key="2">
    <source>
        <dbReference type="EMBL" id="KAF7233249.1"/>
    </source>
</evidence>
<gene>
    <name evidence="2" type="ORF">EG68_10349</name>
</gene>
<accession>A0A8S9YAN7</accession>
<organism evidence="2 3">
    <name type="scientific">Paragonimus skrjabini miyazakii</name>
    <dbReference type="NCBI Taxonomy" id="59628"/>
    <lineage>
        <taxon>Eukaryota</taxon>
        <taxon>Metazoa</taxon>
        <taxon>Spiralia</taxon>
        <taxon>Lophotrochozoa</taxon>
        <taxon>Platyhelminthes</taxon>
        <taxon>Trematoda</taxon>
        <taxon>Digenea</taxon>
        <taxon>Plagiorchiida</taxon>
        <taxon>Troglotremata</taxon>
        <taxon>Troglotrematidae</taxon>
        <taxon>Paragonimus</taxon>
    </lineage>
</organism>
<reference evidence="2" key="1">
    <citation type="submission" date="2019-07" db="EMBL/GenBank/DDBJ databases">
        <title>Annotation for the trematode Paragonimus miyazaki's.</title>
        <authorList>
            <person name="Choi Y.-J."/>
        </authorList>
    </citation>
    <scope>NUCLEOTIDE SEQUENCE</scope>
    <source>
        <strain evidence="2">Japan</strain>
    </source>
</reference>
<keyword evidence="1" id="KW-0175">Coiled coil</keyword>
<proteinExistence type="predicted"/>
<protein>
    <submittedName>
        <fullName evidence="2">Uncharacterized protein</fullName>
    </submittedName>
</protein>
<feature type="coiled-coil region" evidence="1">
    <location>
        <begin position="56"/>
        <end position="83"/>
    </location>
</feature>
<dbReference type="EMBL" id="JTDE01021206">
    <property type="protein sequence ID" value="KAF7233249.1"/>
    <property type="molecule type" value="Genomic_DNA"/>
</dbReference>
<dbReference type="Proteomes" id="UP000822476">
    <property type="component" value="Unassembled WGS sequence"/>
</dbReference>
<evidence type="ECO:0000313" key="3">
    <source>
        <dbReference type="Proteomes" id="UP000822476"/>
    </source>
</evidence>
<name>A0A8S9YAN7_9TREM</name>
<comment type="caution">
    <text evidence="2">The sequence shown here is derived from an EMBL/GenBank/DDBJ whole genome shotgun (WGS) entry which is preliminary data.</text>
</comment>
<evidence type="ECO:0000256" key="1">
    <source>
        <dbReference type="SAM" id="Coils"/>
    </source>
</evidence>
<dbReference type="OrthoDB" id="6237641at2759"/>
<dbReference type="AlphaFoldDB" id="A0A8S9YAN7"/>